<feature type="compositionally biased region" description="Polar residues" evidence="1">
    <location>
        <begin position="102"/>
        <end position="119"/>
    </location>
</feature>
<feature type="compositionally biased region" description="Low complexity" evidence="1">
    <location>
        <begin position="92"/>
        <end position="101"/>
    </location>
</feature>
<feature type="compositionally biased region" description="Basic and acidic residues" evidence="1">
    <location>
        <begin position="228"/>
        <end position="239"/>
    </location>
</feature>
<protein>
    <submittedName>
        <fullName evidence="2">Uncharacterized protein</fullName>
    </submittedName>
</protein>
<name>A0AAE8N5H7_9PEZI</name>
<dbReference type="AlphaFoldDB" id="A0AAE8N5H7"/>
<feature type="region of interest" description="Disordered" evidence="1">
    <location>
        <begin position="1"/>
        <end position="138"/>
    </location>
</feature>
<feature type="compositionally biased region" description="Polar residues" evidence="1">
    <location>
        <begin position="48"/>
        <end position="75"/>
    </location>
</feature>
<sequence length="248" mass="27126">MATTVSSAAAAPVTRGRRLSKGQSTASITILPKSAHTFDDSAPLKPATDSTTPHYSMQRQDSGYESLSSAKSTTAAPHERKNSTDSGYYPPSSSKTQSRSSTAAPRSSQQPSATKQTPRVGNGLSLYPKQTTPPTTTTLFQFPEPDIAVAEPAEDQMLMPPPSTHYWTSDHTRRMEYAAIDAARRGVRAWAKRNLVPNCLVPKDGGHLDFDDDTGSVRRYRLELEDTKGGAPRAGERRRGWFSWMKKP</sequence>
<evidence type="ECO:0000256" key="1">
    <source>
        <dbReference type="SAM" id="MobiDB-lite"/>
    </source>
</evidence>
<keyword evidence="3" id="KW-1185">Reference proteome</keyword>
<organism evidence="2 3">
    <name type="scientific">Cephalotrichum gorgonifer</name>
    <dbReference type="NCBI Taxonomy" id="2041049"/>
    <lineage>
        <taxon>Eukaryota</taxon>
        <taxon>Fungi</taxon>
        <taxon>Dikarya</taxon>
        <taxon>Ascomycota</taxon>
        <taxon>Pezizomycotina</taxon>
        <taxon>Sordariomycetes</taxon>
        <taxon>Hypocreomycetidae</taxon>
        <taxon>Microascales</taxon>
        <taxon>Microascaceae</taxon>
        <taxon>Cephalotrichum</taxon>
    </lineage>
</organism>
<reference evidence="2" key="1">
    <citation type="submission" date="2018-03" db="EMBL/GenBank/DDBJ databases">
        <authorList>
            <person name="Guldener U."/>
        </authorList>
    </citation>
    <scope>NUCLEOTIDE SEQUENCE</scope>
</reference>
<evidence type="ECO:0000313" key="2">
    <source>
        <dbReference type="EMBL" id="SPO05453.1"/>
    </source>
</evidence>
<gene>
    <name evidence="2" type="ORF">DNG_08140</name>
</gene>
<comment type="caution">
    <text evidence="2">The sequence shown here is derived from an EMBL/GenBank/DDBJ whole genome shotgun (WGS) entry which is preliminary data.</text>
</comment>
<evidence type="ECO:0000313" key="3">
    <source>
        <dbReference type="Proteomes" id="UP001187682"/>
    </source>
</evidence>
<accession>A0AAE8N5H7</accession>
<proteinExistence type="predicted"/>
<dbReference type="Proteomes" id="UP001187682">
    <property type="component" value="Unassembled WGS sequence"/>
</dbReference>
<feature type="compositionally biased region" description="Low complexity" evidence="1">
    <location>
        <begin position="1"/>
        <end position="14"/>
    </location>
</feature>
<feature type="region of interest" description="Disordered" evidence="1">
    <location>
        <begin position="228"/>
        <end position="248"/>
    </location>
</feature>
<dbReference type="EMBL" id="ONZQ02000013">
    <property type="protein sequence ID" value="SPO05453.1"/>
    <property type="molecule type" value="Genomic_DNA"/>
</dbReference>